<dbReference type="InterPro" id="IPR045829">
    <property type="entry name" value="PKD_6"/>
</dbReference>
<dbReference type="NCBIfam" id="TIGR04131">
    <property type="entry name" value="Bac_Flav_CTERM"/>
    <property type="match status" value="1"/>
</dbReference>
<feature type="signal peptide" evidence="1">
    <location>
        <begin position="1"/>
        <end position="25"/>
    </location>
</feature>
<evidence type="ECO:0000256" key="1">
    <source>
        <dbReference type="SAM" id="SignalP"/>
    </source>
</evidence>
<feature type="domain" description="PKD-like" evidence="2">
    <location>
        <begin position="1183"/>
        <end position="1251"/>
    </location>
</feature>
<feature type="domain" description="PKD-like" evidence="2">
    <location>
        <begin position="928"/>
        <end position="1000"/>
    </location>
</feature>
<keyword evidence="1" id="KW-0732">Signal</keyword>
<dbReference type="Gene3D" id="2.60.40.10">
    <property type="entry name" value="Immunoglobulins"/>
    <property type="match status" value="4"/>
</dbReference>
<dbReference type="EMBL" id="RWIT01000004">
    <property type="protein sequence ID" value="RSK48912.1"/>
    <property type="molecule type" value="Genomic_DNA"/>
</dbReference>
<evidence type="ECO:0000313" key="4">
    <source>
        <dbReference type="Proteomes" id="UP000273500"/>
    </source>
</evidence>
<evidence type="ECO:0000259" key="2">
    <source>
        <dbReference type="Pfam" id="PF19408"/>
    </source>
</evidence>
<dbReference type="RefSeq" id="WP_125419699.1">
    <property type="nucleotide sequence ID" value="NZ_RWIT01000004.1"/>
</dbReference>
<protein>
    <submittedName>
        <fullName evidence="3">Gliding motility-associated C-terminal domain-containing protein</fullName>
    </submittedName>
</protein>
<sequence>MRTPLLRTCLLLLICLLAGARPAAATHLLGGEMNYKYLDANGPASAPFRYQVTVLVYLNKDAGSAAPDGRPSVDITFYNKSQAGARIFSVTVPRTSFAEITPPSPGGCTLPNSQPPRVTLAKYVTIVNLPLSFDGYYALYTDTARNVDVTNLSNSGGTNMTLYTDMAPPLLPNTSPVFSDTAVAVICQGDTSIILNNAYDADGDRLIYSFGTPYQGQAPFGALTPPPPLVNYANGYSVTKPFGQGAGSYASLNASTGLSYYAAPIQGKFVVAVDVKEYRTINGREVLVGTTRRDIQLVSRPCQPNQAPVFTPLSVAVKDYTVEEGRTLTFSITSTDPERQSLTMKVNSALLDGTGPFDFSINGNQGTVPAGSPTGSANVTATASVTGNFVFNTRCGNARATPYDVVVTVSDNTCGSKSISEVFRITVTRAAGPNRILGDTIVCDRTQARTYTAAGPTANSYQWKAQGGTIQGSATASTVQVLWGAAGTGRLTLRGVSSLGCATDSVARTIDVRNAAVLTVSPNVSICPGGSTTLTASGSQNYSWTSSTGQTYTGASITVTPAQTTTYTVLTTDGTCTSSKQVTVTVTPAVIANAGPAQTTCSGVPVTLGTAALTGYTYQWSPATGLSSAATAQPVVTLVNTTAAAQTYTYTLTATTAQGCTSTSTVTVTVNPAAIANAGTDQAVCSNTAVMLGTTALMGYTYQWSPATGLSSASTAQPTLTLSNTSSAPQIFSYVVTATTAQGCVSRDTVRVTINPAAVANAGANRAVCSSESTVLGAAALTGYTYQWAPATGLSSTTSAQPTFSQVNTGTTPQTYTYTLTATTAQGCTNTSTVTVTVNPAAVANAGPDAALCDGKRVTIGTTALAGYTYQWSPAASLSSATTARPVFTARNTTQSPITLTYVVTATTSLGCASRDTVRLTVNPRPLPDSIQGSVSVCPTVQGVAYSIRNPRNSAYQWQVTGGTIASGQGTPSITVNWGGATTSASVKAFQLNSFGCSSDTVTLPVRVNQQLATQRPTGPVQVCQNAGPFTYQTQYTNGSVYAWQIIGGTQVSTNQASVQVNWTRTGLVKLVVTESSNPAGGICRGTSDTLYVNVLPAPATNLAISGPSRVCAGSGNVVFSLPGATGSTYAFTLNGTTVSGTGNTVTLPVPVASTTPYTVTIRETNASGCVGQPYTKTFLVVPPLAISGPASYCPEARTGLTYSTSALTGGQYQWTITGGTITSGQGTGTVTIDVPTGTTNATLSVTETTSQSCAATFTIRPDNAAVALNTASVDAAAQDRSITLALQVPGNSGNGNRVQILRRDAGSTGAYTAVGNVANTATSFTDNTVDADSKAYQYQLNLTNACGTVLSSQTHTTILTNAVATQSAGGRDVGKVQVTWTAYQGFAVKEYRISRVADNGTAELVATVPGTQLSLDLPSSTAGFNQCFRVQALSPDAVARTSASNDACVRFDNKLGFYNIITPNGDGKNDVLWIDNVQLYPRNTLTIFNRWGKQVYETRNYRNDYGGQEQAQGMYYYLFQLEDGTSYKGWFELVR</sequence>
<organism evidence="3 4">
    <name type="scientific">Hymenobacter rigui</name>
    <dbReference type="NCBI Taxonomy" id="334424"/>
    <lineage>
        <taxon>Bacteria</taxon>
        <taxon>Pseudomonadati</taxon>
        <taxon>Bacteroidota</taxon>
        <taxon>Cytophagia</taxon>
        <taxon>Cytophagales</taxon>
        <taxon>Hymenobacteraceae</taxon>
        <taxon>Hymenobacter</taxon>
    </lineage>
</organism>
<keyword evidence="4" id="KW-1185">Reference proteome</keyword>
<dbReference type="Proteomes" id="UP000273500">
    <property type="component" value="Unassembled WGS sequence"/>
</dbReference>
<gene>
    <name evidence="3" type="ORF">EI291_10145</name>
</gene>
<feature type="domain" description="PKD-like" evidence="2">
    <location>
        <begin position="432"/>
        <end position="505"/>
    </location>
</feature>
<reference evidence="3 4" key="1">
    <citation type="submission" date="2018-12" db="EMBL/GenBank/DDBJ databases">
        <authorList>
            <person name="Feng G."/>
            <person name="Zhu H."/>
        </authorList>
    </citation>
    <scope>NUCLEOTIDE SEQUENCE [LARGE SCALE GENOMIC DNA]</scope>
    <source>
        <strain evidence="3 4">KCTC 12533</strain>
    </source>
</reference>
<name>A0A428KQZ0_9BACT</name>
<proteinExistence type="predicted"/>
<feature type="chain" id="PRO_5019388865" evidence="1">
    <location>
        <begin position="26"/>
        <end position="1536"/>
    </location>
</feature>
<evidence type="ECO:0000313" key="3">
    <source>
        <dbReference type="EMBL" id="RSK48912.1"/>
    </source>
</evidence>
<dbReference type="Pfam" id="PF13585">
    <property type="entry name" value="CHU_C"/>
    <property type="match status" value="1"/>
</dbReference>
<dbReference type="InterPro" id="IPR026341">
    <property type="entry name" value="T9SS_type_B"/>
</dbReference>
<dbReference type="InterPro" id="IPR013783">
    <property type="entry name" value="Ig-like_fold"/>
</dbReference>
<accession>A0A428KQZ0</accession>
<dbReference type="Pfam" id="PF19408">
    <property type="entry name" value="PKD_6"/>
    <property type="match status" value="4"/>
</dbReference>
<comment type="caution">
    <text evidence="3">The sequence shown here is derived from an EMBL/GenBank/DDBJ whole genome shotgun (WGS) entry which is preliminary data.</text>
</comment>
<feature type="domain" description="PKD-like" evidence="2">
    <location>
        <begin position="1099"/>
        <end position="1170"/>
    </location>
</feature>
<dbReference type="OrthoDB" id="898151at2"/>